<reference evidence="2 3" key="1">
    <citation type="submission" date="2021-06" db="EMBL/GenBank/DDBJ databases">
        <authorList>
            <person name="Kallberg Y."/>
            <person name="Tangrot J."/>
            <person name="Rosling A."/>
        </authorList>
    </citation>
    <scope>NUCLEOTIDE SEQUENCE [LARGE SCALE GENOMIC DNA]</scope>
    <source>
        <strain evidence="2 3">120-4 pot B 10/14</strain>
    </source>
</reference>
<dbReference type="EMBL" id="CAJVQB010000801">
    <property type="protein sequence ID" value="CAG8507919.1"/>
    <property type="molecule type" value="Genomic_DNA"/>
</dbReference>
<feature type="region of interest" description="Disordered" evidence="1">
    <location>
        <begin position="97"/>
        <end position="120"/>
    </location>
</feature>
<dbReference type="Proteomes" id="UP000789901">
    <property type="component" value="Unassembled WGS sequence"/>
</dbReference>
<gene>
    <name evidence="2" type="ORF">GMARGA_LOCUS2531</name>
</gene>
<name>A0ABM8W2H1_GIGMA</name>
<comment type="caution">
    <text evidence="2">The sequence shown here is derived from an EMBL/GenBank/DDBJ whole genome shotgun (WGS) entry which is preliminary data.</text>
</comment>
<organism evidence="2 3">
    <name type="scientific">Gigaspora margarita</name>
    <dbReference type="NCBI Taxonomy" id="4874"/>
    <lineage>
        <taxon>Eukaryota</taxon>
        <taxon>Fungi</taxon>
        <taxon>Fungi incertae sedis</taxon>
        <taxon>Mucoromycota</taxon>
        <taxon>Glomeromycotina</taxon>
        <taxon>Glomeromycetes</taxon>
        <taxon>Diversisporales</taxon>
        <taxon>Gigasporaceae</taxon>
        <taxon>Gigaspora</taxon>
    </lineage>
</organism>
<evidence type="ECO:0000313" key="2">
    <source>
        <dbReference type="EMBL" id="CAG8507919.1"/>
    </source>
</evidence>
<proteinExistence type="predicted"/>
<accession>A0ABM8W2H1</accession>
<keyword evidence="3" id="KW-1185">Reference proteome</keyword>
<protein>
    <submittedName>
        <fullName evidence="2">39716_t:CDS:1</fullName>
    </submittedName>
</protein>
<evidence type="ECO:0000313" key="3">
    <source>
        <dbReference type="Proteomes" id="UP000789901"/>
    </source>
</evidence>
<evidence type="ECO:0000256" key="1">
    <source>
        <dbReference type="SAM" id="MobiDB-lite"/>
    </source>
</evidence>
<sequence length="183" mass="20784">MTDIEVSLQTPEALESVNAPMEIMSENVPAETFDELPKELIDTVLTPDKQQKKKPIDNMNLMNRRGQLINNKTKEGVDCMNDLDERLMNDGGSQLIDTTMNDPDEQPKKPIDIMNDPDEQPKESIDATMNDSDEQLKEQIAIITFGYLTLYSRDDSGVNFQDLIIGNNKDDCSYRKKIVRKAD</sequence>